<dbReference type="EMBL" id="QJKJ01009202">
    <property type="protein sequence ID" value="RDX77334.1"/>
    <property type="molecule type" value="Genomic_DNA"/>
</dbReference>
<evidence type="ECO:0000259" key="1">
    <source>
        <dbReference type="Pfam" id="PF00931"/>
    </source>
</evidence>
<evidence type="ECO:0000313" key="3">
    <source>
        <dbReference type="Proteomes" id="UP000257109"/>
    </source>
</evidence>
<organism evidence="2 3">
    <name type="scientific">Mucuna pruriens</name>
    <name type="common">Velvet bean</name>
    <name type="synonym">Dolichos pruriens</name>
    <dbReference type="NCBI Taxonomy" id="157652"/>
    <lineage>
        <taxon>Eukaryota</taxon>
        <taxon>Viridiplantae</taxon>
        <taxon>Streptophyta</taxon>
        <taxon>Embryophyta</taxon>
        <taxon>Tracheophyta</taxon>
        <taxon>Spermatophyta</taxon>
        <taxon>Magnoliopsida</taxon>
        <taxon>eudicotyledons</taxon>
        <taxon>Gunneridae</taxon>
        <taxon>Pentapetalae</taxon>
        <taxon>rosids</taxon>
        <taxon>fabids</taxon>
        <taxon>Fabales</taxon>
        <taxon>Fabaceae</taxon>
        <taxon>Papilionoideae</taxon>
        <taxon>50 kb inversion clade</taxon>
        <taxon>NPAAA clade</taxon>
        <taxon>indigoferoid/millettioid clade</taxon>
        <taxon>Phaseoleae</taxon>
        <taxon>Mucuna</taxon>
    </lineage>
</organism>
<gene>
    <name evidence="2" type="primary">N</name>
    <name evidence="2" type="ORF">CR513_42562</name>
</gene>
<dbReference type="Pfam" id="PF00931">
    <property type="entry name" value="NB-ARC"/>
    <property type="match status" value="1"/>
</dbReference>
<dbReference type="GO" id="GO:0043531">
    <property type="term" value="F:ADP binding"/>
    <property type="evidence" value="ECO:0007669"/>
    <property type="project" value="InterPro"/>
</dbReference>
<accession>A0A371FG78</accession>
<reference evidence="2" key="1">
    <citation type="submission" date="2018-05" db="EMBL/GenBank/DDBJ databases">
        <title>Draft genome of Mucuna pruriens seed.</title>
        <authorList>
            <person name="Nnadi N.E."/>
            <person name="Vos R."/>
            <person name="Hasami M.H."/>
            <person name="Devisetty U.K."/>
            <person name="Aguiy J.C."/>
        </authorList>
    </citation>
    <scope>NUCLEOTIDE SEQUENCE [LARGE SCALE GENOMIC DNA]</scope>
    <source>
        <strain evidence="2">JCA_2017</strain>
    </source>
</reference>
<feature type="domain" description="NB-ARC" evidence="1">
    <location>
        <begin position="5"/>
        <end position="169"/>
    </location>
</feature>
<dbReference type="Proteomes" id="UP000257109">
    <property type="component" value="Unassembled WGS sequence"/>
</dbReference>
<dbReference type="PANTHER" id="PTHR11017:SF431">
    <property type="entry name" value="ADP-RIBOSYL CYCLASE_CYCLIC ADP-RIBOSE HYDROLASE"/>
    <property type="match status" value="1"/>
</dbReference>
<dbReference type="PRINTS" id="PR00364">
    <property type="entry name" value="DISEASERSIST"/>
</dbReference>
<feature type="non-terminal residue" evidence="2">
    <location>
        <position position="1"/>
    </location>
</feature>
<name>A0A371FG78_MUCPR</name>
<proteinExistence type="predicted"/>
<dbReference type="InterPro" id="IPR027417">
    <property type="entry name" value="P-loop_NTPase"/>
</dbReference>
<dbReference type="GO" id="GO:0006952">
    <property type="term" value="P:defense response"/>
    <property type="evidence" value="ECO:0007669"/>
    <property type="project" value="InterPro"/>
</dbReference>
<dbReference type="Gene3D" id="3.40.50.300">
    <property type="entry name" value="P-loop containing nucleotide triphosphate hydrolases"/>
    <property type="match status" value="1"/>
</dbReference>
<dbReference type="InterPro" id="IPR044974">
    <property type="entry name" value="Disease_R_plants"/>
</dbReference>
<dbReference type="PANTHER" id="PTHR11017">
    <property type="entry name" value="LEUCINE-RICH REPEAT-CONTAINING PROTEIN"/>
    <property type="match status" value="1"/>
</dbReference>
<comment type="caution">
    <text evidence="2">The sequence shown here is derived from an EMBL/GenBank/DDBJ whole genome shotgun (WGS) entry which is preliminary data.</text>
</comment>
<evidence type="ECO:0000313" key="2">
    <source>
        <dbReference type="EMBL" id="RDX77334.1"/>
    </source>
</evidence>
<sequence length="214" mass="23762">GLDSQVQEVKSLLELGSDDVVHLVGIHGLVGVDKTTLAVVLYNSIADHFEGLCFLENVGETSNKHGLPHLQSNLLSAIVGEKEINLTSVQQGISIIQHRLQQKKVLLILDHVDKLEQLQAIIGKPDWFGPGSRIIITTRDKQLLASHGVQRTYEMTKLNDDDAIQVPSRKSKFKKLDPRCKKVLNQAVDSVMGLPLALEVSNQGFKFRIRSLKF</sequence>
<keyword evidence="3" id="KW-1185">Reference proteome</keyword>
<dbReference type="InterPro" id="IPR002182">
    <property type="entry name" value="NB-ARC"/>
</dbReference>
<dbReference type="SUPFAM" id="SSF52540">
    <property type="entry name" value="P-loop containing nucleoside triphosphate hydrolases"/>
    <property type="match status" value="1"/>
</dbReference>
<feature type="non-terminal residue" evidence="2">
    <location>
        <position position="214"/>
    </location>
</feature>
<dbReference type="OrthoDB" id="1431708at2759"/>
<dbReference type="AlphaFoldDB" id="A0A371FG78"/>
<protein>
    <submittedName>
        <fullName evidence="2">TMV resistance protein N</fullName>
    </submittedName>
</protein>